<evidence type="ECO:0008006" key="18">
    <source>
        <dbReference type="Google" id="ProtNLM"/>
    </source>
</evidence>
<dbReference type="InterPro" id="IPR048285">
    <property type="entry name" value="Integrin_alpha_Ig-like_2"/>
</dbReference>
<protein>
    <recommendedName>
        <fullName evidence="18">Integrin alpha-2 domain-containing protein</fullName>
    </recommendedName>
</protein>
<feature type="chain" id="PRO_5041518522" description="Integrin alpha-2 domain-containing protein" evidence="13">
    <location>
        <begin position="22"/>
        <end position="1381"/>
    </location>
</feature>
<proteinExistence type="inferred from homology"/>
<evidence type="ECO:0000256" key="12">
    <source>
        <dbReference type="PROSITE-ProRule" id="PRU00803"/>
    </source>
</evidence>
<dbReference type="GO" id="GO:0098609">
    <property type="term" value="P:cell-cell adhesion"/>
    <property type="evidence" value="ECO:0007669"/>
    <property type="project" value="TreeGrafter"/>
</dbReference>
<dbReference type="Pfam" id="PF20806">
    <property type="entry name" value="Integrin_A_Ig_3"/>
    <property type="match status" value="2"/>
</dbReference>
<keyword evidence="11" id="KW-0325">Glycoprotein</keyword>
<evidence type="ECO:0000256" key="1">
    <source>
        <dbReference type="ARBA" id="ARBA00004479"/>
    </source>
</evidence>
<feature type="domain" description="Integrin alpha third immunoglobulin-like" evidence="15">
    <location>
        <begin position="1046"/>
        <end position="1090"/>
    </location>
</feature>
<feature type="domain" description="Integrin alpha third immunoglobulin-like" evidence="15">
    <location>
        <begin position="1115"/>
        <end position="1282"/>
    </location>
</feature>
<reference evidence="17" key="1">
    <citation type="submission" date="2023-11" db="UniProtKB">
        <authorList>
            <consortium name="WormBaseParasite"/>
        </authorList>
    </citation>
    <scope>IDENTIFICATION</scope>
</reference>
<dbReference type="Proteomes" id="UP000050790">
    <property type="component" value="Unassembled WGS sequence"/>
</dbReference>
<dbReference type="PRINTS" id="PR01185">
    <property type="entry name" value="INTEGRINA"/>
</dbReference>
<evidence type="ECO:0000256" key="11">
    <source>
        <dbReference type="ARBA" id="ARBA00023180"/>
    </source>
</evidence>
<dbReference type="GO" id="GO:0005178">
    <property type="term" value="F:integrin binding"/>
    <property type="evidence" value="ECO:0007669"/>
    <property type="project" value="TreeGrafter"/>
</dbReference>
<feature type="repeat" description="FG-GAP" evidence="12">
    <location>
        <begin position="338"/>
        <end position="398"/>
    </location>
</feature>
<dbReference type="GO" id="GO:0007229">
    <property type="term" value="P:integrin-mediated signaling pathway"/>
    <property type="evidence" value="ECO:0007669"/>
    <property type="project" value="UniProtKB-KW"/>
</dbReference>
<name>A0AA84ZKQ5_9TREM</name>
<organism evidence="16 17">
    <name type="scientific">Schistosoma margrebowiei</name>
    <dbReference type="NCBI Taxonomy" id="48269"/>
    <lineage>
        <taxon>Eukaryota</taxon>
        <taxon>Metazoa</taxon>
        <taxon>Spiralia</taxon>
        <taxon>Lophotrochozoa</taxon>
        <taxon>Platyhelminthes</taxon>
        <taxon>Trematoda</taxon>
        <taxon>Digenea</taxon>
        <taxon>Strigeidida</taxon>
        <taxon>Schistosomatoidea</taxon>
        <taxon>Schistosomatidae</taxon>
        <taxon>Schistosoma</taxon>
    </lineage>
</organism>
<evidence type="ECO:0000256" key="5">
    <source>
        <dbReference type="ARBA" id="ARBA00022737"/>
    </source>
</evidence>
<comment type="subcellular location">
    <subcellularLocation>
        <location evidence="1 13">Membrane</location>
        <topology evidence="1 13">Single-pass type I membrane protein</topology>
    </subcellularLocation>
</comment>
<feature type="domain" description="Integrin alpha second immunoglobulin-like" evidence="14">
    <location>
        <begin position="762"/>
        <end position="857"/>
    </location>
</feature>
<dbReference type="Gene3D" id="1.20.5.930">
    <property type="entry name" value="Bicelle-embedded integrin alpha(iib) transmembrane segment"/>
    <property type="match status" value="1"/>
</dbReference>
<dbReference type="GO" id="GO:0009897">
    <property type="term" value="C:external side of plasma membrane"/>
    <property type="evidence" value="ECO:0007669"/>
    <property type="project" value="TreeGrafter"/>
</dbReference>
<evidence type="ECO:0000313" key="16">
    <source>
        <dbReference type="Proteomes" id="UP000050790"/>
    </source>
</evidence>
<evidence type="ECO:0000256" key="8">
    <source>
        <dbReference type="ARBA" id="ARBA00023037"/>
    </source>
</evidence>
<dbReference type="PROSITE" id="PS51470">
    <property type="entry name" value="FG_GAP"/>
    <property type="match status" value="2"/>
</dbReference>
<feature type="repeat" description="FG-GAP" evidence="12">
    <location>
        <begin position="442"/>
        <end position="505"/>
    </location>
</feature>
<evidence type="ECO:0000256" key="10">
    <source>
        <dbReference type="ARBA" id="ARBA00023170"/>
    </source>
</evidence>
<evidence type="ECO:0000259" key="14">
    <source>
        <dbReference type="Pfam" id="PF20805"/>
    </source>
</evidence>
<evidence type="ECO:0000256" key="2">
    <source>
        <dbReference type="ARBA" id="ARBA00008054"/>
    </source>
</evidence>
<dbReference type="Gene3D" id="2.60.40.1530">
    <property type="entry name" value="ntegrin, alpha v. Chain A, domain 4"/>
    <property type="match status" value="1"/>
</dbReference>
<keyword evidence="4 13" id="KW-0732">Signal</keyword>
<dbReference type="Pfam" id="PF20805">
    <property type="entry name" value="Integrin_A_Ig_2"/>
    <property type="match status" value="1"/>
</dbReference>
<dbReference type="WBParaSite" id="SMRG1_33460.1">
    <property type="protein sequence ID" value="SMRG1_33460.1"/>
    <property type="gene ID" value="SMRG1_33460"/>
</dbReference>
<keyword evidence="10 13" id="KW-0675">Receptor</keyword>
<keyword evidence="9 13" id="KW-0472">Membrane</keyword>
<keyword evidence="8 13" id="KW-0401">Integrin</keyword>
<sequence>MLNLQLLYLLFFFTSYTLSSSYKENKIVQDLLLYPPDSARLYTHINRGSYFGYSVATYIGQSQPSCLVGAPKASHSGSSNSINESTGVVYRLDMDLTFPFCSVVPIATTDELRKEVGTPTPGVSHWLGGTVAAANNAVDGIQLGCDFRYLLNSDLLNEIPNDLTVNSVNQYKSSVKSKSSLGIGNCALYTGTSMQYVSVDPCHSQEEGACLAGFSADVKAGNQSGEALVALGMPGSYLTEGNVFLGRYRGRELINAIRLKSSSHDLKHKGFGLGYAIALAKLNNDNNKLSGQHKNLQSDDQQHFQSNINIITSSPMWIDNDYRGIIMILNQAMDLGGITYLKDKWSHVGSYFGYSLAVADLDGNGLVDIIVGAPYFTRRQNQEGSQDTINSKQFNHNEGIQWSNLLPDIGRVYIFYGNHLNLSNLLSDSKQRPEIPDYFTQDPVILDGPKSPKGRFGHALTNIGDIDGDGTEDLAVSCPYCTDPDGRTDKGAVFIYLGKKDSILDTKPFQSIWPSDLPKQSPVTICGSTDFTSDYASESPRLFTAFGWSLSGSYDLDGNHAPDLVIGDYESDQVVMLRGRNTLWFDSPIWELPTQPTLSWRYKDTLTCDEQCYFPIQLSARINGKQHLLKQIKDWKLRLLIDLDSDVEQPENKRLAIQTTRKQMIYQSTDKGIIDMLVELKTDEFIEENSSRITLFDFIVKPLTSRISALLWKPVRINVTLNPVHEPMSFVEHKSISSWILHPFLGSRNFISRSMQFANPACGVDNICRPDLQVQMIDISEGPTDKSIIYFRERVSQRNITVHIGNLGENAYSTQLHMIFPDQLSFSMPEGLSCQTVTLNDLKQTQLICNLDDPLSYTGNDQLYSFTFQINTAGAFRQLDEPINDQPENISDHDPLEKLYSHNSNDDMEKLDSLSKIINKPNHEDDNKMRTDDFFIHSSSVRRNNNNNNNDNNNDYEELHVKPMYHSYQVKRNKRNILSVPKDLTITAEVISGNTDDNINNNKASITYQLKLAAKVELSSSALDRTIIDFRNFSVQPYEMQRIHPETIGPELKHIYLVTNSGPSPLESFWVNLTIPVQTRDGEYLVYLLDRLRYQAEDGGPPRFENISPDVVSAEGHVRGLCITPEWALNPLRLNAVHRNRVEEFPKSRSLSRSFRSQLSITRYRRSVNRKMKNKELFYLNDKHNFIDDNQPINSKDTIRNARSILHGVRKRQQEIIKCGEKVSDLGYPVCAVITCRVNGLSRGDAVRIVLRGWIWADTFFRYKISDFAIVSEANAKLEETAFGIKIDSNLTIQPLAISQNFVFEGINVSLFREIPLWPFILGSVLGLALLALLIFTMWKCGFFHRKQIYDDQFQQYPHNNNNINSNGNSINPIFIEPRKI</sequence>
<keyword evidence="7 13" id="KW-1133">Transmembrane helix</keyword>
<dbReference type="InterPro" id="IPR018184">
    <property type="entry name" value="Integrin_alpha_C_CS"/>
</dbReference>
<accession>A0AA84ZKQ5</accession>
<evidence type="ECO:0000256" key="9">
    <source>
        <dbReference type="ARBA" id="ARBA00023136"/>
    </source>
</evidence>
<dbReference type="Gene3D" id="2.60.40.1510">
    <property type="entry name" value="ntegrin, alpha v. Chain A, domain 3"/>
    <property type="match status" value="1"/>
</dbReference>
<dbReference type="SUPFAM" id="SSF69318">
    <property type="entry name" value="Integrin alpha N-terminal domain"/>
    <property type="match status" value="1"/>
</dbReference>
<feature type="signal peptide" evidence="13">
    <location>
        <begin position="1"/>
        <end position="21"/>
    </location>
</feature>
<dbReference type="InterPro" id="IPR032695">
    <property type="entry name" value="Integrin_dom_sf"/>
</dbReference>
<dbReference type="InterPro" id="IPR000413">
    <property type="entry name" value="Integrin_alpha"/>
</dbReference>
<dbReference type="PANTHER" id="PTHR23220">
    <property type="entry name" value="INTEGRIN ALPHA"/>
    <property type="match status" value="1"/>
</dbReference>
<keyword evidence="5" id="KW-0677">Repeat</keyword>
<dbReference type="GO" id="GO:0008305">
    <property type="term" value="C:integrin complex"/>
    <property type="evidence" value="ECO:0007669"/>
    <property type="project" value="InterPro"/>
</dbReference>
<dbReference type="SUPFAM" id="SSF69179">
    <property type="entry name" value="Integrin domains"/>
    <property type="match status" value="2"/>
</dbReference>
<evidence type="ECO:0000256" key="6">
    <source>
        <dbReference type="ARBA" id="ARBA00022889"/>
    </source>
</evidence>
<dbReference type="PANTHER" id="PTHR23220:SF133">
    <property type="entry name" value="INTEGRIN ALPHA-PS2"/>
    <property type="match status" value="1"/>
</dbReference>
<evidence type="ECO:0000256" key="3">
    <source>
        <dbReference type="ARBA" id="ARBA00022692"/>
    </source>
</evidence>
<dbReference type="InterPro" id="IPR013519">
    <property type="entry name" value="Int_alpha_beta-p"/>
</dbReference>
<evidence type="ECO:0000313" key="17">
    <source>
        <dbReference type="WBParaSite" id="SMRG1_33460.1"/>
    </source>
</evidence>
<evidence type="ECO:0000256" key="13">
    <source>
        <dbReference type="RuleBase" id="RU003762"/>
    </source>
</evidence>
<evidence type="ECO:0000259" key="15">
    <source>
        <dbReference type="Pfam" id="PF20806"/>
    </source>
</evidence>
<dbReference type="Gene3D" id="2.130.10.130">
    <property type="entry name" value="Integrin alpha, N-terminal"/>
    <property type="match status" value="1"/>
</dbReference>
<dbReference type="InterPro" id="IPR028994">
    <property type="entry name" value="Integrin_alpha_N"/>
</dbReference>
<dbReference type="GO" id="GO:0033627">
    <property type="term" value="P:cell adhesion mediated by integrin"/>
    <property type="evidence" value="ECO:0007669"/>
    <property type="project" value="TreeGrafter"/>
</dbReference>
<evidence type="ECO:0000256" key="7">
    <source>
        <dbReference type="ARBA" id="ARBA00022989"/>
    </source>
</evidence>
<keyword evidence="6 13" id="KW-0130">Cell adhesion</keyword>
<comment type="similarity">
    <text evidence="2 13">Belongs to the integrin alpha chain family.</text>
</comment>
<dbReference type="PROSITE" id="PS00242">
    <property type="entry name" value="INTEGRIN_ALPHA"/>
    <property type="match status" value="1"/>
</dbReference>
<evidence type="ECO:0000256" key="4">
    <source>
        <dbReference type="ARBA" id="ARBA00022729"/>
    </source>
</evidence>
<feature type="transmembrane region" description="Helical" evidence="13">
    <location>
        <begin position="1317"/>
        <end position="1339"/>
    </location>
</feature>
<keyword evidence="3 13" id="KW-0812">Transmembrane</keyword>
<dbReference type="SMART" id="SM00191">
    <property type="entry name" value="Int_alpha"/>
    <property type="match status" value="5"/>
</dbReference>
<dbReference type="GO" id="GO:0007160">
    <property type="term" value="P:cell-matrix adhesion"/>
    <property type="evidence" value="ECO:0007669"/>
    <property type="project" value="TreeGrafter"/>
</dbReference>
<dbReference type="Pfam" id="PF01839">
    <property type="entry name" value="FG-GAP"/>
    <property type="match status" value="1"/>
</dbReference>
<dbReference type="InterPro" id="IPR013517">
    <property type="entry name" value="FG-GAP"/>
</dbReference>
<dbReference type="InterPro" id="IPR048286">
    <property type="entry name" value="Integrin_alpha_Ig-like_3"/>
</dbReference>